<evidence type="ECO:0000256" key="7">
    <source>
        <dbReference type="ARBA" id="ARBA00022741"/>
    </source>
</evidence>
<proteinExistence type="predicted"/>
<keyword evidence="3" id="KW-0548">Nucleotidyltransferase</keyword>
<evidence type="ECO:0000256" key="1">
    <source>
        <dbReference type="ARBA" id="ARBA00004147"/>
    </source>
</evidence>
<dbReference type="Gene3D" id="3.40.1310.20">
    <property type="match status" value="1"/>
</dbReference>
<evidence type="ECO:0000313" key="14">
    <source>
        <dbReference type="EMBL" id="AUM61962.1"/>
    </source>
</evidence>
<keyword evidence="8" id="KW-0255">Endonuclease</keyword>
<evidence type="ECO:0000256" key="10">
    <source>
        <dbReference type="ARBA" id="ARBA00023124"/>
    </source>
</evidence>
<dbReference type="PROSITE" id="PS52020">
    <property type="entry name" value="CRESS_DNA_REP"/>
    <property type="match status" value="1"/>
</dbReference>
<comment type="subcellular location">
    <subcellularLocation>
        <location evidence="1">Host nucleus</location>
    </subcellularLocation>
</comment>
<dbReference type="SUPFAM" id="SSF55464">
    <property type="entry name" value="Origin of replication-binding domain, RBD-like"/>
    <property type="match status" value="1"/>
</dbReference>
<evidence type="ECO:0000256" key="9">
    <source>
        <dbReference type="ARBA" id="ARBA00022801"/>
    </source>
</evidence>
<keyword evidence="5" id="KW-0540">Nuclease</keyword>
<evidence type="ECO:0000256" key="12">
    <source>
        <dbReference type="SAM" id="MobiDB-lite"/>
    </source>
</evidence>
<protein>
    <submittedName>
        <fullName evidence="14">Rep</fullName>
    </submittedName>
</protein>
<dbReference type="GO" id="GO:0016787">
    <property type="term" value="F:hydrolase activity"/>
    <property type="evidence" value="ECO:0007669"/>
    <property type="project" value="UniProtKB-KW"/>
</dbReference>
<evidence type="ECO:0000256" key="3">
    <source>
        <dbReference type="ARBA" id="ARBA00022695"/>
    </source>
</evidence>
<dbReference type="GO" id="GO:0004519">
    <property type="term" value="F:endonuclease activity"/>
    <property type="evidence" value="ECO:0007669"/>
    <property type="project" value="UniProtKB-KW"/>
</dbReference>
<dbReference type="InterPro" id="IPR049912">
    <property type="entry name" value="CRESS_DNA_REP"/>
</dbReference>
<dbReference type="GO" id="GO:0000166">
    <property type="term" value="F:nucleotide binding"/>
    <property type="evidence" value="ECO:0007669"/>
    <property type="project" value="UniProtKB-KW"/>
</dbReference>
<dbReference type="Gene3D" id="3.40.50.300">
    <property type="entry name" value="P-loop containing nucleotide triphosphate hydrolases"/>
    <property type="match status" value="1"/>
</dbReference>
<dbReference type="GO" id="GO:0006260">
    <property type="term" value="P:DNA replication"/>
    <property type="evidence" value="ECO:0007669"/>
    <property type="project" value="UniProtKB-KW"/>
</dbReference>
<organism evidence="14">
    <name type="scientific">uncultured virus</name>
    <dbReference type="NCBI Taxonomy" id="340016"/>
    <lineage>
        <taxon>Viruses</taxon>
        <taxon>environmental samples</taxon>
    </lineage>
</organism>
<sequence length="382" mass="44557">MARARHAPSSHATRRPVHKRESIRVFQFIIQTSSKEIVLPNAKLLWMHQNGGDDTPSEEKKSRKRQLQDNNFSDSDEGESKEPAGPFRFNARKCFLTYPRCPTKEDEFLALFPIPRDRIKTCFAKQEQHRDGTPHLHVYLVFNRKMDLTNPRCFDILAGNGQFDESGAPFIERFHPNIKRASGPEDLHRAYEYLCKDGTRPTELTGEADLYRFSKNFCQVYRDRESWLSYRRSRAQGAPQWPIAGPRDTSFGDPKYAGKQRNLWLYGKANAGKTTWLEEKVYCYRNYKVGNTRYPFDNYTEEQIVVYDDVKPCARHLLVLGNVSNYARPCPGDTRYHQRFIPPRLAIWTVVCTNKSVDEEFEEESLDIREAIKARFIEVELV</sequence>
<feature type="domain" description="CRESS-DNA virus Rep endonuclease" evidence="13">
    <location>
        <begin position="88"/>
        <end position="208"/>
    </location>
</feature>
<dbReference type="GO" id="GO:0046872">
    <property type="term" value="F:metal ion binding"/>
    <property type="evidence" value="ECO:0007669"/>
    <property type="project" value="UniProtKB-KW"/>
</dbReference>
<dbReference type="Pfam" id="PF00799">
    <property type="entry name" value="Gemini_AL1"/>
    <property type="match status" value="1"/>
</dbReference>
<dbReference type="GO" id="GO:0016779">
    <property type="term" value="F:nucleotidyltransferase activity"/>
    <property type="evidence" value="ECO:0007669"/>
    <property type="project" value="UniProtKB-KW"/>
</dbReference>
<dbReference type="GO" id="GO:0003677">
    <property type="term" value="F:DNA binding"/>
    <property type="evidence" value="ECO:0007669"/>
    <property type="project" value="UniProtKB-KW"/>
</dbReference>
<keyword evidence="11" id="KW-0238">DNA-binding</keyword>
<gene>
    <name evidence="14" type="primary">Rep</name>
</gene>
<evidence type="ECO:0000256" key="4">
    <source>
        <dbReference type="ARBA" id="ARBA00022705"/>
    </source>
</evidence>
<evidence type="ECO:0000259" key="13">
    <source>
        <dbReference type="PROSITE" id="PS52020"/>
    </source>
</evidence>
<keyword evidence="4" id="KW-0235">DNA replication</keyword>
<evidence type="ECO:0000256" key="6">
    <source>
        <dbReference type="ARBA" id="ARBA00022723"/>
    </source>
</evidence>
<dbReference type="InterPro" id="IPR027417">
    <property type="entry name" value="P-loop_NTPase"/>
</dbReference>
<accession>A0A2K9LSW3</accession>
<feature type="region of interest" description="Disordered" evidence="12">
    <location>
        <begin position="49"/>
        <end position="84"/>
    </location>
</feature>
<dbReference type="InterPro" id="IPR001301">
    <property type="entry name" value="Gemini_AL1_CLV"/>
</dbReference>
<evidence type="ECO:0000256" key="5">
    <source>
        <dbReference type="ARBA" id="ARBA00022722"/>
    </source>
</evidence>
<keyword evidence="6" id="KW-0479">Metal-binding</keyword>
<dbReference type="EMBL" id="KY487947">
    <property type="protein sequence ID" value="AUM61962.1"/>
    <property type="molecule type" value="Genomic_DNA"/>
</dbReference>
<dbReference type="GO" id="GO:0042025">
    <property type="term" value="C:host cell nucleus"/>
    <property type="evidence" value="ECO:0007669"/>
    <property type="project" value="UniProtKB-SubCell"/>
</dbReference>
<dbReference type="PRINTS" id="PR00228">
    <property type="entry name" value="GEMCOATCLVL1"/>
</dbReference>
<evidence type="ECO:0000256" key="8">
    <source>
        <dbReference type="ARBA" id="ARBA00022759"/>
    </source>
</evidence>
<keyword evidence="10" id="KW-0190">Covalent protein-DNA linkage</keyword>
<keyword evidence="7" id="KW-0547">Nucleotide-binding</keyword>
<name>A0A2K9LSW3_9VIRU</name>
<dbReference type="GO" id="GO:0005198">
    <property type="term" value="F:structural molecule activity"/>
    <property type="evidence" value="ECO:0007669"/>
    <property type="project" value="InterPro"/>
</dbReference>
<keyword evidence="9" id="KW-0378">Hydrolase</keyword>
<keyword evidence="2" id="KW-0808">Transferase</keyword>
<reference evidence="14" key="1">
    <citation type="submission" date="2017-01" db="EMBL/GenBank/DDBJ databases">
        <title>High-throughput sequencing uncovers low homogeneity in the biogeography of single-stranded DNA viruses.</title>
        <authorList>
            <person name="Pearson V.M."/>
            <person name="Rokyta D.R."/>
        </authorList>
    </citation>
    <scope>NUCLEOTIDE SEQUENCE</scope>
</reference>
<evidence type="ECO:0000256" key="11">
    <source>
        <dbReference type="ARBA" id="ARBA00023125"/>
    </source>
</evidence>
<evidence type="ECO:0000256" key="2">
    <source>
        <dbReference type="ARBA" id="ARBA00022679"/>
    </source>
</evidence>